<protein>
    <submittedName>
        <fullName evidence="3">Uncharacterized protein</fullName>
    </submittedName>
</protein>
<feature type="region of interest" description="Disordered" evidence="1">
    <location>
        <begin position="98"/>
        <end position="263"/>
    </location>
</feature>
<gene>
    <name evidence="3" type="ORF">CROQUDRAFT_131079</name>
</gene>
<feature type="compositionally biased region" description="Acidic residues" evidence="1">
    <location>
        <begin position="136"/>
        <end position="188"/>
    </location>
</feature>
<feature type="compositionally biased region" description="Pro residues" evidence="1">
    <location>
        <begin position="201"/>
        <end position="232"/>
    </location>
</feature>
<organism evidence="3 4">
    <name type="scientific">Cronartium quercuum f. sp. fusiforme G11</name>
    <dbReference type="NCBI Taxonomy" id="708437"/>
    <lineage>
        <taxon>Eukaryota</taxon>
        <taxon>Fungi</taxon>
        <taxon>Dikarya</taxon>
        <taxon>Basidiomycota</taxon>
        <taxon>Pucciniomycotina</taxon>
        <taxon>Pucciniomycetes</taxon>
        <taxon>Pucciniales</taxon>
        <taxon>Coleosporiaceae</taxon>
        <taxon>Cronartium</taxon>
    </lineage>
</organism>
<comment type="caution">
    <text evidence="3">The sequence shown here is derived from an EMBL/GenBank/DDBJ whole genome shotgun (WGS) entry which is preliminary data.</text>
</comment>
<dbReference type="Proteomes" id="UP000886653">
    <property type="component" value="Unassembled WGS sequence"/>
</dbReference>
<proteinExistence type="predicted"/>
<feature type="chain" id="PRO_5040510202" evidence="2">
    <location>
        <begin position="21"/>
        <end position="321"/>
    </location>
</feature>
<reference evidence="3" key="1">
    <citation type="submission" date="2013-11" db="EMBL/GenBank/DDBJ databases">
        <title>Genome sequence of the fusiform rust pathogen reveals effectors for host alternation and coevolution with pine.</title>
        <authorList>
            <consortium name="DOE Joint Genome Institute"/>
            <person name="Smith K."/>
            <person name="Pendleton A."/>
            <person name="Kubisiak T."/>
            <person name="Anderson C."/>
            <person name="Salamov A."/>
            <person name="Aerts A."/>
            <person name="Riley R."/>
            <person name="Clum A."/>
            <person name="Lindquist E."/>
            <person name="Ence D."/>
            <person name="Campbell M."/>
            <person name="Kronenberg Z."/>
            <person name="Feau N."/>
            <person name="Dhillon B."/>
            <person name="Hamelin R."/>
            <person name="Burleigh J."/>
            <person name="Smith J."/>
            <person name="Yandell M."/>
            <person name="Nelson C."/>
            <person name="Grigoriev I."/>
            <person name="Davis J."/>
        </authorList>
    </citation>
    <scope>NUCLEOTIDE SEQUENCE</scope>
    <source>
        <strain evidence="3">G11</strain>
    </source>
</reference>
<feature type="signal peptide" evidence="2">
    <location>
        <begin position="1"/>
        <end position="20"/>
    </location>
</feature>
<dbReference type="AlphaFoldDB" id="A0A9P6TF90"/>
<name>A0A9P6TF90_9BASI</name>
<keyword evidence="4" id="KW-1185">Reference proteome</keyword>
<keyword evidence="2" id="KW-0732">Signal</keyword>
<dbReference type="EMBL" id="MU167225">
    <property type="protein sequence ID" value="KAG0149679.1"/>
    <property type="molecule type" value="Genomic_DNA"/>
</dbReference>
<sequence>MFNSQALFAVLASGVIYVQSLPMSTIDELYKPRYTTNSSQLAYHETSGQKLQHTIPSETMTDLSRRQTVTTRNGNDTVQSGNHTYHAINGKQTTAGQTVAVGQAQRPITSSGYTIPGQLVPTPSGSRYPFRPPGSSEDDQSSDSSDSEESESSDSSSDDSSSDDSSDSSSDDSSSDDSSDSSSDDSSSDDSSSSSYYTSFPGPPPNSGFPRPPPFPPSGVSVFPPPVLPATYPPSLSGGYTSGGTFGQGSLAQSASSFSGGGEYGAAENFDAGGFIGGASSGLVGGSSLNGYVEGASGGYVGTLYKESGFQSEFGFGGGLS</sequence>
<evidence type="ECO:0000256" key="2">
    <source>
        <dbReference type="SAM" id="SignalP"/>
    </source>
</evidence>
<evidence type="ECO:0000313" key="4">
    <source>
        <dbReference type="Proteomes" id="UP000886653"/>
    </source>
</evidence>
<evidence type="ECO:0000256" key="1">
    <source>
        <dbReference type="SAM" id="MobiDB-lite"/>
    </source>
</evidence>
<accession>A0A9P6TF90</accession>
<evidence type="ECO:0000313" key="3">
    <source>
        <dbReference type="EMBL" id="KAG0149679.1"/>
    </source>
</evidence>